<feature type="transmembrane region" description="Helical" evidence="1">
    <location>
        <begin position="159"/>
        <end position="175"/>
    </location>
</feature>
<feature type="transmembrane region" description="Helical" evidence="1">
    <location>
        <begin position="9"/>
        <end position="32"/>
    </location>
</feature>
<evidence type="ECO:0000256" key="1">
    <source>
        <dbReference type="SAM" id="Phobius"/>
    </source>
</evidence>
<protein>
    <submittedName>
        <fullName evidence="3">Fucose 4-O-acetylase and related acetyltransferases</fullName>
    </submittedName>
</protein>
<dbReference type="RefSeq" id="WP_025068492.1">
    <property type="nucleotide sequence ID" value="NZ_UGTM01000001.1"/>
</dbReference>
<dbReference type="Proteomes" id="UP000255469">
    <property type="component" value="Unassembled WGS sequence"/>
</dbReference>
<feature type="transmembrane region" description="Helical" evidence="1">
    <location>
        <begin position="38"/>
        <end position="59"/>
    </location>
</feature>
<evidence type="ECO:0000259" key="2">
    <source>
        <dbReference type="Pfam" id="PF01757"/>
    </source>
</evidence>
<feature type="transmembrane region" description="Helical" evidence="1">
    <location>
        <begin position="256"/>
        <end position="275"/>
    </location>
</feature>
<keyword evidence="1" id="KW-1133">Transmembrane helix</keyword>
<accession>A0A379E2W3</accession>
<feature type="transmembrane region" description="Helical" evidence="1">
    <location>
        <begin position="222"/>
        <end position="244"/>
    </location>
</feature>
<evidence type="ECO:0000313" key="3">
    <source>
        <dbReference type="EMBL" id="SUB87053.1"/>
    </source>
</evidence>
<dbReference type="PANTHER" id="PTHR37312">
    <property type="entry name" value="MEMBRANE-BOUND ACYLTRANSFERASE YKRP-RELATED"/>
    <property type="match status" value="1"/>
</dbReference>
<reference evidence="3 4" key="1">
    <citation type="submission" date="2018-06" db="EMBL/GenBank/DDBJ databases">
        <authorList>
            <consortium name="Pathogen Informatics"/>
            <person name="Doyle S."/>
        </authorList>
    </citation>
    <scope>NUCLEOTIDE SEQUENCE [LARGE SCALE GENOMIC DNA]</scope>
    <source>
        <strain evidence="3 4">NCTC13067</strain>
    </source>
</reference>
<dbReference type="AlphaFoldDB" id="A0A379E2W3"/>
<keyword evidence="3" id="KW-0808">Transferase</keyword>
<keyword evidence="1" id="KW-0472">Membrane</keyword>
<dbReference type="GO" id="GO:0016747">
    <property type="term" value="F:acyltransferase activity, transferring groups other than amino-acyl groups"/>
    <property type="evidence" value="ECO:0007669"/>
    <property type="project" value="InterPro"/>
</dbReference>
<sequence length="331" mass="39355">MKKNRSNRIIYLDVVKFLAIWMVCIGHSYFFVDMSRASILYNWIYSFHMPLFMMLCGYFSLKSYDKPVVPFLKQKTIQLLLPTVTISILTIIVCFLIDLPDIAIVARSEAIGGMWFLRTLFFCFVYTYLFKRLGWQDYFTAIGSIVLALILPHGYFLQFNWMLIFFWLGYFLKCYRQIYMKYQALITMFSLLVFILLCVHEVPKVLTYHILFFTPWQLFSQFVSGLFGSLSLIGISYYFCLWFKDDNFLVKKMAEVGTYTLGIYGLQSIILQRIFVKYVHFDTLFLSNWITDFIIVPSIALFSVVFCYYCILFLKKSRIINLFFFGNQYER</sequence>
<feature type="transmembrane region" description="Helical" evidence="1">
    <location>
        <begin position="182"/>
        <end position="202"/>
    </location>
</feature>
<feature type="transmembrane region" description="Helical" evidence="1">
    <location>
        <begin position="295"/>
        <end position="314"/>
    </location>
</feature>
<dbReference type="Pfam" id="PF01757">
    <property type="entry name" value="Acyl_transf_3"/>
    <property type="match status" value="1"/>
</dbReference>
<feature type="transmembrane region" description="Helical" evidence="1">
    <location>
        <begin position="111"/>
        <end position="130"/>
    </location>
</feature>
<feature type="domain" description="Acyltransferase 3" evidence="2">
    <location>
        <begin position="10"/>
        <end position="309"/>
    </location>
</feature>
<dbReference type="EMBL" id="UGTM01000001">
    <property type="protein sequence ID" value="SUB87053.1"/>
    <property type="molecule type" value="Genomic_DNA"/>
</dbReference>
<evidence type="ECO:0000313" key="4">
    <source>
        <dbReference type="Proteomes" id="UP000255469"/>
    </source>
</evidence>
<feature type="transmembrane region" description="Helical" evidence="1">
    <location>
        <begin position="79"/>
        <end position="99"/>
    </location>
</feature>
<dbReference type="PANTHER" id="PTHR37312:SF1">
    <property type="entry name" value="MEMBRANE-BOUND ACYLTRANSFERASE YKRP-RELATED"/>
    <property type="match status" value="1"/>
</dbReference>
<proteinExistence type="predicted"/>
<dbReference type="InterPro" id="IPR052734">
    <property type="entry name" value="Nod_factor_acetyltransferase"/>
</dbReference>
<dbReference type="InterPro" id="IPR002656">
    <property type="entry name" value="Acyl_transf_3_dom"/>
</dbReference>
<organism evidence="3 4">
    <name type="scientific">Prevotella denticola</name>
    <dbReference type="NCBI Taxonomy" id="28129"/>
    <lineage>
        <taxon>Bacteria</taxon>
        <taxon>Pseudomonadati</taxon>
        <taxon>Bacteroidota</taxon>
        <taxon>Bacteroidia</taxon>
        <taxon>Bacteroidales</taxon>
        <taxon>Prevotellaceae</taxon>
        <taxon>Prevotella</taxon>
    </lineage>
</organism>
<keyword evidence="1" id="KW-0812">Transmembrane</keyword>
<gene>
    <name evidence="3" type="ORF">NCTC13067_00715</name>
</gene>
<name>A0A379E2W3_9BACT</name>